<keyword evidence="6" id="KW-1185">Reference proteome</keyword>
<dbReference type="InterPro" id="IPR011711">
    <property type="entry name" value="GntR_C"/>
</dbReference>
<proteinExistence type="predicted"/>
<dbReference type="Proteomes" id="UP000199577">
    <property type="component" value="Unassembled WGS sequence"/>
</dbReference>
<evidence type="ECO:0000313" key="5">
    <source>
        <dbReference type="EMBL" id="SFC19372.1"/>
    </source>
</evidence>
<dbReference type="Gene3D" id="1.10.10.10">
    <property type="entry name" value="Winged helix-like DNA-binding domain superfamily/Winged helix DNA-binding domain"/>
    <property type="match status" value="1"/>
</dbReference>
<evidence type="ECO:0000256" key="2">
    <source>
        <dbReference type="ARBA" id="ARBA00023125"/>
    </source>
</evidence>
<keyword evidence="2 5" id="KW-0238">DNA-binding</keyword>
<dbReference type="SMART" id="SM00895">
    <property type="entry name" value="FCD"/>
    <property type="match status" value="1"/>
</dbReference>
<dbReference type="RefSeq" id="WP_090973101.1">
    <property type="nucleotide sequence ID" value="NZ_FOLL01000006.1"/>
</dbReference>
<feature type="domain" description="HTH gntR-type" evidence="4">
    <location>
        <begin position="12"/>
        <end position="80"/>
    </location>
</feature>
<dbReference type="PROSITE" id="PS50949">
    <property type="entry name" value="HTH_GNTR"/>
    <property type="match status" value="1"/>
</dbReference>
<evidence type="ECO:0000256" key="3">
    <source>
        <dbReference type="ARBA" id="ARBA00023163"/>
    </source>
</evidence>
<keyword evidence="1" id="KW-0805">Transcription regulation</keyword>
<dbReference type="SMART" id="SM00345">
    <property type="entry name" value="HTH_GNTR"/>
    <property type="match status" value="1"/>
</dbReference>
<dbReference type="EMBL" id="FOLL01000006">
    <property type="protein sequence ID" value="SFC19372.1"/>
    <property type="molecule type" value="Genomic_DNA"/>
</dbReference>
<dbReference type="PANTHER" id="PTHR43537">
    <property type="entry name" value="TRANSCRIPTIONAL REGULATOR, GNTR FAMILY"/>
    <property type="match status" value="1"/>
</dbReference>
<dbReference type="SUPFAM" id="SSF48008">
    <property type="entry name" value="GntR ligand-binding domain-like"/>
    <property type="match status" value="1"/>
</dbReference>
<sequence length="229" mass="26245">MDKQAVNHIVSITMTDQAERRLREYFVDKGYKIGDTLPKEMELAEALGVSRSVIREAMSRLRMLGLIDVRKRRGTVLTEPDVLGGMERILDPNLLGKNTLQRLFEVRLMLEMGLGDFLYPRIQPGHLKQLDNIVLEERAAQDKASLVRLDIQFHATLYEITGNPVLIRFQHMLQPIFQYVLDYREAIHQPGAAPRVTHGDLVDTLRRGNPASFREAIRAHFEHHFGLIG</sequence>
<dbReference type="InterPro" id="IPR008920">
    <property type="entry name" value="TF_FadR/GntR_C"/>
</dbReference>
<dbReference type="GO" id="GO:0003700">
    <property type="term" value="F:DNA-binding transcription factor activity"/>
    <property type="evidence" value="ECO:0007669"/>
    <property type="project" value="InterPro"/>
</dbReference>
<evidence type="ECO:0000259" key="4">
    <source>
        <dbReference type="PROSITE" id="PS50949"/>
    </source>
</evidence>
<dbReference type="PANTHER" id="PTHR43537:SF24">
    <property type="entry name" value="GLUCONATE OPERON TRANSCRIPTIONAL REPRESSOR"/>
    <property type="match status" value="1"/>
</dbReference>
<dbReference type="OrthoDB" id="1040417at2"/>
<dbReference type="Pfam" id="PF00392">
    <property type="entry name" value="GntR"/>
    <property type="match status" value="1"/>
</dbReference>
<dbReference type="InterPro" id="IPR036390">
    <property type="entry name" value="WH_DNA-bd_sf"/>
</dbReference>
<organism evidence="5 6">
    <name type="scientific">Parapedobacter composti</name>
    <dbReference type="NCBI Taxonomy" id="623281"/>
    <lineage>
        <taxon>Bacteria</taxon>
        <taxon>Pseudomonadati</taxon>
        <taxon>Bacteroidota</taxon>
        <taxon>Sphingobacteriia</taxon>
        <taxon>Sphingobacteriales</taxon>
        <taxon>Sphingobacteriaceae</taxon>
        <taxon>Parapedobacter</taxon>
    </lineage>
</organism>
<dbReference type="AlphaFoldDB" id="A0A1I1H719"/>
<dbReference type="STRING" id="623281.SAMN05421747_10622"/>
<evidence type="ECO:0000313" key="6">
    <source>
        <dbReference type="Proteomes" id="UP000199577"/>
    </source>
</evidence>
<dbReference type="Gene3D" id="1.20.120.530">
    <property type="entry name" value="GntR ligand-binding domain-like"/>
    <property type="match status" value="1"/>
</dbReference>
<dbReference type="InterPro" id="IPR000524">
    <property type="entry name" value="Tscrpt_reg_HTH_GntR"/>
</dbReference>
<evidence type="ECO:0000256" key="1">
    <source>
        <dbReference type="ARBA" id="ARBA00023015"/>
    </source>
</evidence>
<dbReference type="GO" id="GO:0003677">
    <property type="term" value="F:DNA binding"/>
    <property type="evidence" value="ECO:0007669"/>
    <property type="project" value="UniProtKB-KW"/>
</dbReference>
<name>A0A1I1H719_9SPHI</name>
<dbReference type="InterPro" id="IPR036388">
    <property type="entry name" value="WH-like_DNA-bd_sf"/>
</dbReference>
<reference evidence="5 6" key="1">
    <citation type="submission" date="2016-10" db="EMBL/GenBank/DDBJ databases">
        <authorList>
            <person name="de Groot N.N."/>
        </authorList>
    </citation>
    <scope>NUCLEOTIDE SEQUENCE [LARGE SCALE GENOMIC DNA]</scope>
    <source>
        <strain evidence="5 6">DSM 22900</strain>
    </source>
</reference>
<gene>
    <name evidence="5" type="ORF">SAMN05421747_10622</name>
</gene>
<dbReference type="SUPFAM" id="SSF46785">
    <property type="entry name" value="Winged helix' DNA-binding domain"/>
    <property type="match status" value="1"/>
</dbReference>
<dbReference type="CDD" id="cd07377">
    <property type="entry name" value="WHTH_GntR"/>
    <property type="match status" value="1"/>
</dbReference>
<dbReference type="Pfam" id="PF07729">
    <property type="entry name" value="FCD"/>
    <property type="match status" value="1"/>
</dbReference>
<accession>A0A1I1H719</accession>
<keyword evidence="3" id="KW-0804">Transcription</keyword>
<protein>
    <submittedName>
        <fullName evidence="5">DNA-binding transcriptional regulator, FadR family</fullName>
    </submittedName>
</protein>
<dbReference type="PRINTS" id="PR00035">
    <property type="entry name" value="HTHGNTR"/>
</dbReference>